<dbReference type="InterPro" id="IPR010261">
    <property type="entry name" value="Tir_chaperone"/>
</dbReference>
<reference evidence="1" key="1">
    <citation type="submission" date="2021-06" db="EMBL/GenBank/DDBJ databases">
        <title>Updating the genus Pseudomonas: Description of 43 new species and partition of the Pseudomonas putida group.</title>
        <authorList>
            <person name="Girard L."/>
            <person name="Lood C."/>
            <person name="Vandamme P."/>
            <person name="Rokni-Zadeh H."/>
            <person name="Van Noort V."/>
            <person name="Hofte M."/>
            <person name="Lavigne R."/>
            <person name="De Mot R."/>
        </authorList>
    </citation>
    <scope>NUCLEOTIDE SEQUENCE</scope>
    <source>
        <strain evidence="1">SWRI79</strain>
    </source>
</reference>
<evidence type="ECO:0000313" key="2">
    <source>
        <dbReference type="Proteomes" id="UP000886900"/>
    </source>
</evidence>
<protein>
    <submittedName>
        <fullName evidence="1">CesT family type III secretion system chaperone</fullName>
    </submittedName>
</protein>
<evidence type="ECO:0000313" key="1">
    <source>
        <dbReference type="EMBL" id="MBV4465844.1"/>
    </source>
</evidence>
<sequence>MTMQKWLEQWNLTLPSSSVEACRLQVADGPELVLEKMQGGWLMAMRLGALSHPLPQGVLLQLLQVNSPFSPLYPVRLTADGTGELVLWVEAQEGQVDVPALNEWYGKLCQGYAVISP</sequence>
<organism evidence="1 2">
    <name type="scientific">Pseudomonas farris</name>
    <dbReference type="NCBI Taxonomy" id="2841207"/>
    <lineage>
        <taxon>Bacteria</taxon>
        <taxon>Pseudomonadati</taxon>
        <taxon>Pseudomonadota</taxon>
        <taxon>Gammaproteobacteria</taxon>
        <taxon>Pseudomonadales</taxon>
        <taxon>Pseudomonadaceae</taxon>
        <taxon>Pseudomonas</taxon>
    </lineage>
</organism>
<dbReference type="Pfam" id="PF05932">
    <property type="entry name" value="CesT"/>
    <property type="match status" value="1"/>
</dbReference>
<keyword evidence="2" id="KW-1185">Reference proteome</keyword>
<name>A0ABS6Q022_9PSED</name>
<dbReference type="EMBL" id="JAHSTV010000010">
    <property type="protein sequence ID" value="MBV4465844.1"/>
    <property type="molecule type" value="Genomic_DNA"/>
</dbReference>
<accession>A0ABS6Q022</accession>
<comment type="caution">
    <text evidence="1">The sequence shown here is derived from an EMBL/GenBank/DDBJ whole genome shotgun (WGS) entry which is preliminary data.</text>
</comment>
<proteinExistence type="predicted"/>
<gene>
    <name evidence="1" type="ORF">KVG95_21180</name>
</gene>
<dbReference type="RefSeq" id="WP_217857818.1">
    <property type="nucleotide sequence ID" value="NZ_JAHSTV010000010.1"/>
</dbReference>
<dbReference type="CDD" id="cd17026">
    <property type="entry name" value="T3SC_IA_SpcU-like"/>
    <property type="match status" value="1"/>
</dbReference>
<dbReference type="Proteomes" id="UP000886900">
    <property type="component" value="Unassembled WGS sequence"/>
</dbReference>